<dbReference type="PANTHER" id="PTHR46660">
    <property type="match status" value="1"/>
</dbReference>
<dbReference type="InterPro" id="IPR001296">
    <property type="entry name" value="Glyco_trans_1"/>
</dbReference>
<dbReference type="EMBL" id="CP010536">
    <property type="protein sequence ID" value="AJG19431.1"/>
    <property type="molecule type" value="Genomic_DNA"/>
</dbReference>
<name>A0A0C4YFA9_9BURK</name>
<dbReference type="STRING" id="68895.RR42_m2039"/>
<proteinExistence type="predicted"/>
<dbReference type="Pfam" id="PF00534">
    <property type="entry name" value="Glycos_transf_1"/>
    <property type="match status" value="1"/>
</dbReference>
<dbReference type="Proteomes" id="UP000031843">
    <property type="component" value="Chromosome main"/>
</dbReference>
<dbReference type="CDD" id="cd03801">
    <property type="entry name" value="GT4_PimA-like"/>
    <property type="match status" value="1"/>
</dbReference>
<dbReference type="OrthoDB" id="8994075at2"/>
<evidence type="ECO:0000313" key="2">
    <source>
        <dbReference type="EMBL" id="AJG19431.1"/>
    </source>
</evidence>
<dbReference type="SUPFAM" id="SSF53756">
    <property type="entry name" value="UDP-Glycosyltransferase/glycogen phosphorylase"/>
    <property type="match status" value="1"/>
</dbReference>
<evidence type="ECO:0000259" key="1">
    <source>
        <dbReference type="Pfam" id="PF00534"/>
    </source>
</evidence>
<dbReference type="AlphaFoldDB" id="A0A0C4YFA9"/>
<sequence length="335" mass="37030">MRPPKTTVAIISPALRKANNGNWQTAYRWSRFLRAACEVSLETEWSPADHPGKPPACMIALHARRSADTVGRFAKACPGSPLVVVLTGTDLYRDIRTDECAQRSLDLATHLVVLQEEGPAELASHHRTKCRVIYQSAPALTPGTPNQRTFDVVLVGHMRAEKDPLTPMRALEWLPDDSPVRLIHIGDALENEYLRAAQALQARAWPTVGRYLWQAGLPHHDTRQRIRRAQAMVISSVIEGGANVIIEAVTAGVPVLASRIPGNIGMLGRDYNGYFAPGDCRELARLLDRASRDPAFLSLLQRQCARRAPLFAPAREQAEVIRLVTDALSRPDTLQ</sequence>
<organism evidence="2 3">
    <name type="scientific">Cupriavidus basilensis</name>
    <dbReference type="NCBI Taxonomy" id="68895"/>
    <lineage>
        <taxon>Bacteria</taxon>
        <taxon>Pseudomonadati</taxon>
        <taxon>Pseudomonadota</taxon>
        <taxon>Betaproteobacteria</taxon>
        <taxon>Burkholderiales</taxon>
        <taxon>Burkholderiaceae</taxon>
        <taxon>Cupriavidus</taxon>
    </lineage>
</organism>
<dbReference type="Gene3D" id="3.40.50.2000">
    <property type="entry name" value="Glycogen Phosphorylase B"/>
    <property type="match status" value="1"/>
</dbReference>
<feature type="domain" description="Glycosyl transferase family 1" evidence="1">
    <location>
        <begin position="148"/>
        <end position="303"/>
    </location>
</feature>
<dbReference type="RefSeq" id="WP_043346232.1">
    <property type="nucleotide sequence ID" value="NZ_CP010536.1"/>
</dbReference>
<accession>A0A0C4YFA9</accession>
<gene>
    <name evidence="2" type="ORF">RR42_m2039</name>
</gene>
<dbReference type="InterPro" id="IPR027627">
    <property type="entry name" value="Glycosyltransferase_put"/>
</dbReference>
<evidence type="ECO:0000313" key="3">
    <source>
        <dbReference type="Proteomes" id="UP000031843"/>
    </source>
</evidence>
<keyword evidence="3" id="KW-1185">Reference proteome</keyword>
<protein>
    <submittedName>
        <fullName evidence="2">Glycosyl transferase, group 1</fullName>
    </submittedName>
</protein>
<dbReference type="InterPro" id="IPR052622">
    <property type="entry name" value="Glycosyltransferase_G1"/>
</dbReference>
<reference evidence="2 3" key="1">
    <citation type="journal article" date="2015" name="Genome Announc.">
        <title>Complete Genome Sequence of Cupriavidus basilensis 4G11, Isolated from the Oak Ridge Field Research Center Site.</title>
        <authorList>
            <person name="Ray J."/>
            <person name="Waters R.J."/>
            <person name="Skerker J.M."/>
            <person name="Kuehl J.V."/>
            <person name="Price M.N."/>
            <person name="Huang J."/>
            <person name="Chakraborty R."/>
            <person name="Arkin A.P."/>
            <person name="Deutschbauer A."/>
        </authorList>
    </citation>
    <scope>NUCLEOTIDE SEQUENCE [LARGE SCALE GENOMIC DNA]</scope>
    <source>
        <strain evidence="2">4G11</strain>
    </source>
</reference>
<keyword evidence="2" id="KW-0808">Transferase</keyword>
<dbReference type="GO" id="GO:0016757">
    <property type="term" value="F:glycosyltransferase activity"/>
    <property type="evidence" value="ECO:0007669"/>
    <property type="project" value="InterPro"/>
</dbReference>
<dbReference type="KEGG" id="cbw:RR42_m2039"/>
<dbReference type="NCBIfam" id="TIGR04348">
    <property type="entry name" value="selenoneine biosynthesis selenosugar synthase SenB"/>
    <property type="match status" value="1"/>
</dbReference>
<dbReference type="PANTHER" id="PTHR46660:SF2">
    <property type="entry name" value="GLYCOSYLTRANSFERASE 1 DOMAIN-CONTAINING PROTEIN 1"/>
    <property type="match status" value="1"/>
</dbReference>